<dbReference type="AlphaFoldDB" id="A0A5B7JNI5"/>
<name>A0A5B7JNI5_PORTR</name>
<protein>
    <submittedName>
        <fullName evidence="1">Uncharacterized protein</fullName>
    </submittedName>
</protein>
<dbReference type="Proteomes" id="UP000324222">
    <property type="component" value="Unassembled WGS sequence"/>
</dbReference>
<organism evidence="1 2">
    <name type="scientific">Portunus trituberculatus</name>
    <name type="common">Swimming crab</name>
    <name type="synonym">Neptunus trituberculatus</name>
    <dbReference type="NCBI Taxonomy" id="210409"/>
    <lineage>
        <taxon>Eukaryota</taxon>
        <taxon>Metazoa</taxon>
        <taxon>Ecdysozoa</taxon>
        <taxon>Arthropoda</taxon>
        <taxon>Crustacea</taxon>
        <taxon>Multicrustacea</taxon>
        <taxon>Malacostraca</taxon>
        <taxon>Eumalacostraca</taxon>
        <taxon>Eucarida</taxon>
        <taxon>Decapoda</taxon>
        <taxon>Pleocyemata</taxon>
        <taxon>Brachyura</taxon>
        <taxon>Eubrachyura</taxon>
        <taxon>Portunoidea</taxon>
        <taxon>Portunidae</taxon>
        <taxon>Portuninae</taxon>
        <taxon>Portunus</taxon>
    </lineage>
</organism>
<proteinExistence type="predicted"/>
<gene>
    <name evidence="1" type="ORF">E2C01_091246</name>
</gene>
<keyword evidence="2" id="KW-1185">Reference proteome</keyword>
<evidence type="ECO:0000313" key="1">
    <source>
        <dbReference type="EMBL" id="MPC96013.1"/>
    </source>
</evidence>
<dbReference type="EMBL" id="VSRR010104298">
    <property type="protein sequence ID" value="MPC96013.1"/>
    <property type="molecule type" value="Genomic_DNA"/>
</dbReference>
<sequence>MLVFADGRQLVLGTGRGETQRS</sequence>
<evidence type="ECO:0000313" key="2">
    <source>
        <dbReference type="Proteomes" id="UP000324222"/>
    </source>
</evidence>
<accession>A0A5B7JNI5</accession>
<reference evidence="1 2" key="1">
    <citation type="submission" date="2019-05" db="EMBL/GenBank/DDBJ databases">
        <title>Another draft genome of Portunus trituberculatus and its Hox gene families provides insights of decapod evolution.</title>
        <authorList>
            <person name="Jeong J.-H."/>
            <person name="Song I."/>
            <person name="Kim S."/>
            <person name="Choi T."/>
            <person name="Kim D."/>
            <person name="Ryu S."/>
            <person name="Kim W."/>
        </authorList>
    </citation>
    <scope>NUCLEOTIDE SEQUENCE [LARGE SCALE GENOMIC DNA]</scope>
    <source>
        <tissue evidence="1">Muscle</tissue>
    </source>
</reference>
<comment type="caution">
    <text evidence="1">The sequence shown here is derived from an EMBL/GenBank/DDBJ whole genome shotgun (WGS) entry which is preliminary data.</text>
</comment>